<organism evidence="5 6">
    <name type="scientific">Spirosoma linguale (strain ATCC 33905 / DSM 74 / LMG 10896 / Claus 1)</name>
    <dbReference type="NCBI Taxonomy" id="504472"/>
    <lineage>
        <taxon>Bacteria</taxon>
        <taxon>Pseudomonadati</taxon>
        <taxon>Bacteroidota</taxon>
        <taxon>Cytophagia</taxon>
        <taxon>Cytophagales</taxon>
        <taxon>Cytophagaceae</taxon>
        <taxon>Spirosoma</taxon>
    </lineage>
</organism>
<dbReference type="STRING" id="504472.Slin_5111"/>
<keyword evidence="3" id="KW-0862">Zinc</keyword>
<dbReference type="NCBIfam" id="NF006771">
    <property type="entry name" value="PRK09290.1-5"/>
    <property type="match status" value="1"/>
</dbReference>
<dbReference type="NCBIfam" id="TIGR01879">
    <property type="entry name" value="hydantase"/>
    <property type="match status" value="1"/>
</dbReference>
<feature type="binding site" evidence="3">
    <location>
        <position position="166"/>
    </location>
    <ligand>
        <name>Zn(2+)</name>
        <dbReference type="ChEBI" id="CHEBI:29105"/>
        <label>2</label>
    </ligand>
</feature>
<protein>
    <submittedName>
        <fullName evidence="5">Amidase, hydantoinase/carbamoylase family</fullName>
        <ecNumber evidence="5">3.5.1.87</ecNumber>
    </submittedName>
</protein>
<dbReference type="HOGENOM" id="CLU_024588_6_0_10"/>
<dbReference type="Gene3D" id="3.30.70.360">
    <property type="match status" value="1"/>
</dbReference>
<reference evidence="5 6" key="1">
    <citation type="journal article" date="2010" name="Stand. Genomic Sci.">
        <title>Complete genome sequence of Spirosoma linguale type strain (1).</title>
        <authorList>
            <person name="Lail K."/>
            <person name="Sikorski J."/>
            <person name="Saunders E."/>
            <person name="Lapidus A."/>
            <person name="Glavina Del Rio T."/>
            <person name="Copeland A."/>
            <person name="Tice H."/>
            <person name="Cheng J.-F."/>
            <person name="Lucas S."/>
            <person name="Nolan M."/>
            <person name="Bruce D."/>
            <person name="Goodwin L."/>
            <person name="Pitluck S."/>
            <person name="Ivanova N."/>
            <person name="Mavromatis K."/>
            <person name="Ovchinnikova G."/>
            <person name="Pati A."/>
            <person name="Chen A."/>
            <person name="Palaniappan K."/>
            <person name="Land M."/>
            <person name="Hauser L."/>
            <person name="Chang Y.-J."/>
            <person name="Jeffries C.D."/>
            <person name="Chain P."/>
            <person name="Brettin T."/>
            <person name="Detter J.C."/>
            <person name="Schuetze A."/>
            <person name="Rohde M."/>
            <person name="Tindall B.J."/>
            <person name="Goeker M."/>
            <person name="Bristow J."/>
            <person name="Eisen J.A."/>
            <person name="Markowitz V."/>
            <person name="Hugenholtz P."/>
            <person name="Kyrpides N.C."/>
            <person name="Klenk H.-P."/>
            <person name="Chen F."/>
        </authorList>
    </citation>
    <scope>NUCLEOTIDE SEQUENCE [LARGE SCALE GENOMIC DNA]</scope>
    <source>
        <strain evidence="6">ATCC 33905 / DSM 74 / LMG 10896 / Claus 1</strain>
    </source>
</reference>
<dbReference type="SUPFAM" id="SSF53187">
    <property type="entry name" value="Zn-dependent exopeptidases"/>
    <property type="match status" value="1"/>
</dbReference>
<dbReference type="EC" id="3.5.1.87" evidence="5"/>
<keyword evidence="3" id="KW-0479">Metal-binding</keyword>
<dbReference type="PANTHER" id="PTHR32494:SF5">
    <property type="entry name" value="ALLANTOATE AMIDOHYDROLASE"/>
    <property type="match status" value="1"/>
</dbReference>
<keyword evidence="4" id="KW-0732">Signal</keyword>
<feature type="chain" id="PRO_5003033827" evidence="4">
    <location>
        <begin position="35"/>
        <end position="447"/>
    </location>
</feature>
<dbReference type="InterPro" id="IPR036264">
    <property type="entry name" value="Bact_exopeptidase_dim_dom"/>
</dbReference>
<feature type="binding site" evidence="3">
    <location>
        <position position="131"/>
    </location>
    <ligand>
        <name>Zn(2+)</name>
        <dbReference type="ChEBI" id="CHEBI:29105"/>
        <label>2</label>
    </ligand>
</feature>
<evidence type="ECO:0000256" key="3">
    <source>
        <dbReference type="PIRSR" id="PIRSR001235-1"/>
    </source>
</evidence>
<dbReference type="SUPFAM" id="SSF55031">
    <property type="entry name" value="Bacterial exopeptidase dimerisation domain"/>
    <property type="match status" value="1"/>
</dbReference>
<dbReference type="EMBL" id="CP001769">
    <property type="protein sequence ID" value="ADB41086.1"/>
    <property type="molecule type" value="Genomic_DNA"/>
</dbReference>
<evidence type="ECO:0000256" key="2">
    <source>
        <dbReference type="ARBA" id="ARBA00022801"/>
    </source>
</evidence>
<feature type="binding site" evidence="3">
    <location>
        <position position="418"/>
    </location>
    <ligand>
        <name>Zn(2+)</name>
        <dbReference type="ChEBI" id="CHEBI:29105"/>
        <label>2</label>
    </ligand>
</feature>
<dbReference type="KEGG" id="sli:Slin_5111"/>
<dbReference type="Gene3D" id="3.40.630.10">
    <property type="entry name" value="Zn peptidases"/>
    <property type="match status" value="1"/>
</dbReference>
<dbReference type="PIRSF" id="PIRSF001235">
    <property type="entry name" value="Amidase_carbamoylase"/>
    <property type="match status" value="1"/>
</dbReference>
<dbReference type="eggNOG" id="COG0624">
    <property type="taxonomic scope" value="Bacteria"/>
</dbReference>
<dbReference type="GO" id="GO:0050538">
    <property type="term" value="F:N-carbamoyl-L-amino-acid hydrolase activity"/>
    <property type="evidence" value="ECO:0007669"/>
    <property type="project" value="UniProtKB-EC"/>
</dbReference>
<keyword evidence="6" id="KW-1185">Reference proteome</keyword>
<gene>
    <name evidence="5" type="ordered locus">Slin_5111</name>
</gene>
<feature type="binding site" evidence="3">
    <location>
        <position position="120"/>
    </location>
    <ligand>
        <name>Zn(2+)</name>
        <dbReference type="ChEBI" id="CHEBI:29105"/>
        <label>1</label>
    </ligand>
</feature>
<dbReference type="GO" id="GO:0016813">
    <property type="term" value="F:hydrolase activity, acting on carbon-nitrogen (but not peptide) bonds, in linear amidines"/>
    <property type="evidence" value="ECO:0007669"/>
    <property type="project" value="InterPro"/>
</dbReference>
<feature type="signal peptide" evidence="4">
    <location>
        <begin position="1"/>
        <end position="34"/>
    </location>
</feature>
<name>D2QGR4_SPILD</name>
<comment type="similarity">
    <text evidence="1">Belongs to the peptidase M20 family.</text>
</comment>
<evidence type="ECO:0000313" key="5">
    <source>
        <dbReference type="EMBL" id="ADB41086.1"/>
    </source>
</evidence>
<dbReference type="GO" id="GO:0046872">
    <property type="term" value="F:metal ion binding"/>
    <property type="evidence" value="ECO:0007669"/>
    <property type="project" value="UniProtKB-KW"/>
</dbReference>
<feature type="binding site" evidence="3">
    <location>
        <position position="131"/>
    </location>
    <ligand>
        <name>Zn(2+)</name>
        <dbReference type="ChEBI" id="CHEBI:29105"/>
        <label>1</label>
    </ligand>
</feature>
<proteinExistence type="inferred from homology"/>
<feature type="binding site" evidence="3">
    <location>
        <position position="225"/>
    </location>
    <ligand>
        <name>Zn(2+)</name>
        <dbReference type="ChEBI" id="CHEBI:29105"/>
        <label>1</label>
    </ligand>
</feature>
<dbReference type="InterPro" id="IPR010158">
    <property type="entry name" value="Amidase_Cbmase"/>
</dbReference>
<accession>D2QGR4</accession>
<keyword evidence="2 5" id="KW-0378">Hydrolase</keyword>
<dbReference type="PANTHER" id="PTHR32494">
    <property type="entry name" value="ALLANTOATE DEIMINASE-RELATED"/>
    <property type="match status" value="1"/>
</dbReference>
<evidence type="ECO:0000256" key="4">
    <source>
        <dbReference type="SAM" id="SignalP"/>
    </source>
</evidence>
<dbReference type="Proteomes" id="UP000002028">
    <property type="component" value="Chromosome"/>
</dbReference>
<comment type="cofactor">
    <cofactor evidence="3">
        <name>Zn(2+)</name>
        <dbReference type="ChEBI" id="CHEBI:29105"/>
    </cofactor>
    <text evidence="3">Binds 2 Zn(2+) ions per subunit.</text>
</comment>
<dbReference type="InterPro" id="IPR002933">
    <property type="entry name" value="Peptidase_M20"/>
</dbReference>
<dbReference type="CDD" id="cd03884">
    <property type="entry name" value="M20_bAS"/>
    <property type="match status" value="1"/>
</dbReference>
<evidence type="ECO:0000256" key="1">
    <source>
        <dbReference type="ARBA" id="ARBA00006153"/>
    </source>
</evidence>
<dbReference type="Pfam" id="PF01546">
    <property type="entry name" value="Peptidase_M20"/>
    <property type="match status" value="1"/>
</dbReference>
<dbReference type="AlphaFoldDB" id="D2QGR4"/>
<evidence type="ECO:0000313" key="6">
    <source>
        <dbReference type="Proteomes" id="UP000002028"/>
    </source>
</evidence>
<sequence>MALIAIVYKTISFRYFMKKALLVCLVLVSSVARAQAPLLSLKINPQRIQNRLLELSKFGELPNGGIGRVAYSKADLEGRAYFIALMKKAGLDVTIDYAGNIIGRRRGKNPALKPIAFGSHIDSVPNGGNYDGPVGSISALELIETLNENKIVTEHPLELIIFANEEGGTVGSGAMIGKITPAALKSVSQSGLTIADGIRAIGGNPDSLSKVVRKKSDLTAFIELHIEQGGILMTENQQIGIVEGIVGIEHWDATIEGTPNHAGTTPMNIRRDALLAASKLVIALNEVVTSHEGRQVGTVGKIAVEPGAYNVIPGKVVLGVEIRDLSYDKIWSLFREFESKASQIAKASETTITFAQSGVPVIPALTAKTIQDKIIGAAKSLGLSYRYMQSGAGHDAQEIAQIAPVGMIFIPSVGGISHSPKEFSKGVDIGNGATVLLQTLLAIDREK</sequence>